<gene>
    <name evidence="7" type="ORF">OVA965_LOCUS7501</name>
    <name evidence="8" type="ORF">TMI583_LOCUS7496</name>
</gene>
<evidence type="ECO:0000256" key="2">
    <source>
        <dbReference type="ARBA" id="ARBA00022692"/>
    </source>
</evidence>
<evidence type="ECO:0000256" key="1">
    <source>
        <dbReference type="ARBA" id="ARBA00004370"/>
    </source>
</evidence>
<dbReference type="EMBL" id="CAJOBA010002397">
    <property type="protein sequence ID" value="CAF3643233.1"/>
    <property type="molecule type" value="Genomic_DNA"/>
</dbReference>
<dbReference type="Gene3D" id="1.20.1070.10">
    <property type="entry name" value="Rhodopsin 7-helix transmembrane proteins"/>
    <property type="match status" value="1"/>
</dbReference>
<dbReference type="Proteomes" id="UP000677228">
    <property type="component" value="Unassembled WGS sequence"/>
</dbReference>
<evidence type="ECO:0000256" key="5">
    <source>
        <dbReference type="SAM" id="Phobius"/>
    </source>
</evidence>
<evidence type="ECO:0000259" key="6">
    <source>
        <dbReference type="PROSITE" id="PS50262"/>
    </source>
</evidence>
<dbReference type="InterPro" id="IPR052954">
    <property type="entry name" value="GPCR-Ligand_Int"/>
</dbReference>
<reference evidence="8" key="1">
    <citation type="submission" date="2021-02" db="EMBL/GenBank/DDBJ databases">
        <authorList>
            <person name="Nowell W R."/>
        </authorList>
    </citation>
    <scope>NUCLEOTIDE SEQUENCE</scope>
</reference>
<sequence length="373" mass="43322">MTLYDSNQVRLTQHVLIYLTFILTTFGIFGNILVIIIFYSPKFHKQSTHLYLSTLALSDVCFLIINLFEDTFRNLDTLYNSHLGFLDRSTQFICIAAQYIRNSTRLSSSWIIVSFTIERLIAVYYPLKRKIICRRKEARYLLFGIFVMTLCFNINVPFHYGLIHTDNNSTSSPTVCDVLQKYRPIYMRFAIATMISVYLIPFLIIGFGNMLIIIRLSRSKQLLNNTDKNPEPNGLESVGGTSLRYNDSILSGSNNYEHSALLNKSHLTLEESVPPHNQVLSNKHQTFQTHLKGGTQRKITLTLLLVSWSFLLLNTPYCILWLLNYIHKFENENLKTLKELTELLMLTNFCINFILYCLSGKLFRAHLKYLFRC</sequence>
<dbReference type="InterPro" id="IPR017452">
    <property type="entry name" value="GPCR_Rhodpsn_7TM"/>
</dbReference>
<protein>
    <recommendedName>
        <fullName evidence="6">G-protein coupled receptors family 1 profile domain-containing protein</fullName>
    </recommendedName>
</protein>
<evidence type="ECO:0000313" key="7">
    <source>
        <dbReference type="EMBL" id="CAF0858247.1"/>
    </source>
</evidence>
<name>A0A8S2HLF4_9BILA</name>
<feature type="transmembrane region" description="Helical" evidence="5">
    <location>
        <begin position="109"/>
        <end position="127"/>
    </location>
</feature>
<dbReference type="AlphaFoldDB" id="A0A8S2HLF4"/>
<organism evidence="8 9">
    <name type="scientific">Didymodactylos carnosus</name>
    <dbReference type="NCBI Taxonomy" id="1234261"/>
    <lineage>
        <taxon>Eukaryota</taxon>
        <taxon>Metazoa</taxon>
        <taxon>Spiralia</taxon>
        <taxon>Gnathifera</taxon>
        <taxon>Rotifera</taxon>
        <taxon>Eurotatoria</taxon>
        <taxon>Bdelloidea</taxon>
        <taxon>Philodinida</taxon>
        <taxon>Philodinidae</taxon>
        <taxon>Didymodactylos</taxon>
    </lineage>
</organism>
<evidence type="ECO:0000256" key="3">
    <source>
        <dbReference type="ARBA" id="ARBA00022989"/>
    </source>
</evidence>
<comment type="subcellular location">
    <subcellularLocation>
        <location evidence="1">Membrane</location>
    </subcellularLocation>
</comment>
<feature type="transmembrane region" description="Helical" evidence="5">
    <location>
        <begin position="15"/>
        <end position="38"/>
    </location>
</feature>
<dbReference type="PROSITE" id="PS50262">
    <property type="entry name" value="G_PROTEIN_RECEP_F1_2"/>
    <property type="match status" value="1"/>
</dbReference>
<dbReference type="GO" id="GO:0004930">
    <property type="term" value="F:G protein-coupled receptor activity"/>
    <property type="evidence" value="ECO:0007669"/>
    <property type="project" value="InterPro"/>
</dbReference>
<keyword evidence="2 5" id="KW-0812">Transmembrane</keyword>
<dbReference type="PANTHER" id="PTHR46641">
    <property type="entry name" value="FMRFAMIDE RECEPTOR-RELATED"/>
    <property type="match status" value="1"/>
</dbReference>
<proteinExistence type="predicted"/>
<feature type="transmembrane region" description="Helical" evidence="5">
    <location>
        <begin position="189"/>
        <end position="214"/>
    </location>
</feature>
<feature type="transmembrane region" description="Helical" evidence="5">
    <location>
        <begin position="301"/>
        <end position="323"/>
    </location>
</feature>
<dbReference type="GO" id="GO:0016020">
    <property type="term" value="C:membrane"/>
    <property type="evidence" value="ECO:0007669"/>
    <property type="project" value="UniProtKB-SubCell"/>
</dbReference>
<dbReference type="CDD" id="cd14978">
    <property type="entry name" value="7tmA_FMRFamide_R-like"/>
    <property type="match status" value="1"/>
</dbReference>
<dbReference type="InterPro" id="IPR000276">
    <property type="entry name" value="GPCR_Rhodpsn"/>
</dbReference>
<feature type="transmembrane region" description="Helical" evidence="5">
    <location>
        <begin position="139"/>
        <end position="160"/>
    </location>
</feature>
<feature type="domain" description="G-protein coupled receptors family 1 profile" evidence="6">
    <location>
        <begin position="30"/>
        <end position="356"/>
    </location>
</feature>
<evidence type="ECO:0000313" key="9">
    <source>
        <dbReference type="Proteomes" id="UP000682733"/>
    </source>
</evidence>
<dbReference type="Pfam" id="PF00001">
    <property type="entry name" value="7tm_1"/>
    <property type="match status" value="1"/>
</dbReference>
<evidence type="ECO:0000256" key="4">
    <source>
        <dbReference type="ARBA" id="ARBA00023136"/>
    </source>
</evidence>
<dbReference type="Proteomes" id="UP000682733">
    <property type="component" value="Unassembled WGS sequence"/>
</dbReference>
<dbReference type="PANTHER" id="PTHR46641:SF25">
    <property type="entry name" value="CNMAMIDE RECEPTOR-RELATED"/>
    <property type="match status" value="1"/>
</dbReference>
<comment type="caution">
    <text evidence="8">The sequence shown here is derived from an EMBL/GenBank/DDBJ whole genome shotgun (WGS) entry which is preliminary data.</text>
</comment>
<dbReference type="EMBL" id="CAJNOK010002397">
    <property type="protein sequence ID" value="CAF0858247.1"/>
    <property type="molecule type" value="Genomic_DNA"/>
</dbReference>
<feature type="transmembrane region" description="Helical" evidence="5">
    <location>
        <begin position="343"/>
        <end position="363"/>
    </location>
</feature>
<dbReference type="PRINTS" id="PR00237">
    <property type="entry name" value="GPCRRHODOPSN"/>
</dbReference>
<feature type="transmembrane region" description="Helical" evidence="5">
    <location>
        <begin position="50"/>
        <end position="68"/>
    </location>
</feature>
<keyword evidence="4 5" id="KW-0472">Membrane</keyword>
<dbReference type="SUPFAM" id="SSF81321">
    <property type="entry name" value="Family A G protein-coupled receptor-like"/>
    <property type="match status" value="1"/>
</dbReference>
<keyword evidence="3 5" id="KW-1133">Transmembrane helix</keyword>
<evidence type="ECO:0000313" key="8">
    <source>
        <dbReference type="EMBL" id="CAF3643233.1"/>
    </source>
</evidence>
<accession>A0A8S2HLF4</accession>